<name>A0A6C0CXW9_9ZZZZ</name>
<evidence type="ECO:0000256" key="1">
    <source>
        <dbReference type="SAM" id="Phobius"/>
    </source>
</evidence>
<dbReference type="AlphaFoldDB" id="A0A6C0CXW9"/>
<reference evidence="2" key="1">
    <citation type="journal article" date="2020" name="Nature">
        <title>Giant virus diversity and host interactions through global metagenomics.</title>
        <authorList>
            <person name="Schulz F."/>
            <person name="Roux S."/>
            <person name="Paez-Espino D."/>
            <person name="Jungbluth S."/>
            <person name="Walsh D.A."/>
            <person name="Denef V.J."/>
            <person name="McMahon K.D."/>
            <person name="Konstantinidis K.T."/>
            <person name="Eloe-Fadrosh E.A."/>
            <person name="Kyrpides N.C."/>
            <person name="Woyke T."/>
        </authorList>
    </citation>
    <scope>NUCLEOTIDE SEQUENCE</scope>
    <source>
        <strain evidence="2">GVMAG-M-3300023174-102</strain>
    </source>
</reference>
<sequence length="170" mass="18838">MSDLSKCITPQQQKDLMNLKLNSDDLSKILSCMNDELNNVSCDQLAKILNDALVSGDLKYTDILAALEKPLQLLNDNKNNVKMSLNYVSKLVDKMNCAIDALNNYGKAQKSDQVIEKIPIDDIKAAFKNALDCNSVSMNVVIGMGVAIGVLVILLIIVLFMKNRKPKFNF</sequence>
<keyword evidence="1" id="KW-0812">Transmembrane</keyword>
<dbReference type="EMBL" id="MN739514">
    <property type="protein sequence ID" value="QHT09686.1"/>
    <property type="molecule type" value="Genomic_DNA"/>
</dbReference>
<keyword evidence="1" id="KW-0472">Membrane</keyword>
<feature type="transmembrane region" description="Helical" evidence="1">
    <location>
        <begin position="140"/>
        <end position="161"/>
    </location>
</feature>
<protein>
    <submittedName>
        <fullName evidence="2">Uncharacterized protein</fullName>
    </submittedName>
</protein>
<evidence type="ECO:0000313" key="2">
    <source>
        <dbReference type="EMBL" id="QHT09686.1"/>
    </source>
</evidence>
<proteinExistence type="predicted"/>
<keyword evidence="1" id="KW-1133">Transmembrane helix</keyword>
<accession>A0A6C0CXW9</accession>
<organism evidence="2">
    <name type="scientific">viral metagenome</name>
    <dbReference type="NCBI Taxonomy" id="1070528"/>
    <lineage>
        <taxon>unclassified sequences</taxon>
        <taxon>metagenomes</taxon>
        <taxon>organismal metagenomes</taxon>
    </lineage>
</organism>